<dbReference type="InterPro" id="IPR017438">
    <property type="entry name" value="ATP-NAD_kinase_N"/>
</dbReference>
<dbReference type="AlphaFoldDB" id="A0AAJ6QM63"/>
<dbReference type="InterPro" id="IPR001206">
    <property type="entry name" value="Diacylglycerol_kinase_cat_dom"/>
</dbReference>
<gene>
    <name evidence="10" type="primary">LOC100905700</name>
</gene>
<evidence type="ECO:0000256" key="2">
    <source>
        <dbReference type="ARBA" id="ARBA00022679"/>
    </source>
</evidence>
<dbReference type="SMART" id="SM00046">
    <property type="entry name" value="DAGKc"/>
    <property type="match status" value="1"/>
</dbReference>
<dbReference type="GO" id="GO:0005737">
    <property type="term" value="C:cytoplasm"/>
    <property type="evidence" value="ECO:0007669"/>
    <property type="project" value="TreeGrafter"/>
</dbReference>
<evidence type="ECO:0000256" key="1">
    <source>
        <dbReference type="ARBA" id="ARBA00004308"/>
    </source>
</evidence>
<dbReference type="GO" id="GO:0016020">
    <property type="term" value="C:membrane"/>
    <property type="evidence" value="ECO:0007669"/>
    <property type="project" value="TreeGrafter"/>
</dbReference>
<evidence type="ECO:0000256" key="7">
    <source>
        <dbReference type="ARBA" id="ARBA00044037"/>
    </source>
</evidence>
<dbReference type="GO" id="GO:0008481">
    <property type="term" value="F:sphingosine kinase activity"/>
    <property type="evidence" value="ECO:0007669"/>
    <property type="project" value="UniProtKB-EC"/>
</dbReference>
<dbReference type="RefSeq" id="XP_003737537.1">
    <property type="nucleotide sequence ID" value="XM_003737489.2"/>
</dbReference>
<dbReference type="InterPro" id="IPR016064">
    <property type="entry name" value="NAD/diacylglycerol_kinase_sf"/>
</dbReference>
<dbReference type="Proteomes" id="UP000694867">
    <property type="component" value="Unplaced"/>
</dbReference>
<dbReference type="GO" id="GO:0046512">
    <property type="term" value="P:sphingosine biosynthetic process"/>
    <property type="evidence" value="ECO:0007669"/>
    <property type="project" value="TreeGrafter"/>
</dbReference>
<keyword evidence="2" id="KW-0808">Transferase</keyword>
<dbReference type="GO" id="GO:0012505">
    <property type="term" value="C:endomembrane system"/>
    <property type="evidence" value="ECO:0007669"/>
    <property type="project" value="UniProtKB-SubCell"/>
</dbReference>
<dbReference type="PANTHER" id="PTHR12358:SF112">
    <property type="entry name" value="LD11247P-RELATED"/>
    <property type="match status" value="1"/>
</dbReference>
<comment type="subcellular location">
    <subcellularLocation>
        <location evidence="1">Endomembrane system</location>
    </subcellularLocation>
</comment>
<dbReference type="PROSITE" id="PS50146">
    <property type="entry name" value="DAGK"/>
    <property type="match status" value="1"/>
</dbReference>
<keyword evidence="6" id="KW-0472">Membrane</keyword>
<dbReference type="EC" id="2.7.1.91" evidence="7"/>
<dbReference type="FunFam" id="3.40.50.10330:FF:000005">
    <property type="entry name" value="Sphingosine kinase 2"/>
    <property type="match status" value="1"/>
</dbReference>
<keyword evidence="5" id="KW-0067">ATP-binding</keyword>
<dbReference type="InterPro" id="IPR045540">
    <property type="entry name" value="YegS/DAGK_C"/>
</dbReference>
<keyword evidence="4 10" id="KW-0418">Kinase</keyword>
<sequence>MAIKKEDFVILDGCYHRYPNTTGVRYQLKLLEDKFVFQAKGKLTEVRLEDVIGCHVMRFSSDRSDDGTSKDSAFFSLYAYHLATRKGIKGGLARQRHTYIFEVDICATYENNLKVARKWQSAVLWLLRGHRFLINGSGDEPLIPESLPAQRRYLCLVNPKSGPGKSLEIFLERVRPVLSEADVSHLLLVTERINHARDFVRNLELDQWCGIVIISGDGLLHEVYNGLMERSDAEEAIKIPIGMIPGGSGNGLARSICHASGEPYLVDPILACTLACVKGRLQELDLFRIEMPSKPPIYSFLSFGWGIMSDIDIESEKLRSIGEIRFTLWAFWRIFNLRTYSGRISYMPAKEKRIMSSPVDANANVTADDTFPTLEQKVPDDWLVEEGRFVIIYSSLVSHLGTKLFFAPEARLDDGVTWLMMIKGEASRRQILSYFINQEVGKHVDLPWVKIIPVRAFRLESFDDSIITIDGEIAHTDVVQGRVLPGKARILSF</sequence>
<dbReference type="GO" id="GO:0005524">
    <property type="term" value="F:ATP binding"/>
    <property type="evidence" value="ECO:0007669"/>
    <property type="project" value="UniProtKB-KW"/>
</dbReference>
<keyword evidence="3" id="KW-0547">Nucleotide-binding</keyword>
<reference evidence="10" key="1">
    <citation type="submission" date="2025-08" db="UniProtKB">
        <authorList>
            <consortium name="RefSeq"/>
        </authorList>
    </citation>
    <scope>IDENTIFICATION</scope>
</reference>
<dbReference type="Pfam" id="PF19279">
    <property type="entry name" value="YegS_C"/>
    <property type="match status" value="1"/>
</dbReference>
<name>A0AAJ6QM63_9ACAR</name>
<feature type="domain" description="DAGKc" evidence="8">
    <location>
        <begin position="148"/>
        <end position="293"/>
    </location>
</feature>
<dbReference type="Gene3D" id="3.40.50.10330">
    <property type="entry name" value="Probable inorganic polyphosphate/atp-NAD kinase, domain 1"/>
    <property type="match status" value="1"/>
</dbReference>
<dbReference type="InterPro" id="IPR050187">
    <property type="entry name" value="Lipid_Phosphate_FormReg"/>
</dbReference>
<dbReference type="Gene3D" id="2.60.200.40">
    <property type="match status" value="1"/>
</dbReference>
<dbReference type="SUPFAM" id="SSF111331">
    <property type="entry name" value="NAD kinase/diacylglycerol kinase-like"/>
    <property type="match status" value="1"/>
</dbReference>
<organism evidence="9 10">
    <name type="scientific">Galendromus occidentalis</name>
    <name type="common">western predatory mite</name>
    <dbReference type="NCBI Taxonomy" id="34638"/>
    <lineage>
        <taxon>Eukaryota</taxon>
        <taxon>Metazoa</taxon>
        <taxon>Ecdysozoa</taxon>
        <taxon>Arthropoda</taxon>
        <taxon>Chelicerata</taxon>
        <taxon>Arachnida</taxon>
        <taxon>Acari</taxon>
        <taxon>Parasitiformes</taxon>
        <taxon>Mesostigmata</taxon>
        <taxon>Gamasina</taxon>
        <taxon>Phytoseioidea</taxon>
        <taxon>Phytoseiidae</taxon>
        <taxon>Typhlodrominae</taxon>
        <taxon>Galendromus</taxon>
    </lineage>
</organism>
<evidence type="ECO:0000313" key="9">
    <source>
        <dbReference type="Proteomes" id="UP000694867"/>
    </source>
</evidence>
<protein>
    <recommendedName>
        <fullName evidence="7">sphingosine kinase</fullName>
        <ecNumber evidence="7">2.7.1.91</ecNumber>
    </recommendedName>
</protein>
<evidence type="ECO:0000259" key="8">
    <source>
        <dbReference type="PROSITE" id="PS50146"/>
    </source>
</evidence>
<keyword evidence="9" id="KW-1185">Reference proteome</keyword>
<dbReference type="Pfam" id="PF00781">
    <property type="entry name" value="DAGK_cat"/>
    <property type="match status" value="1"/>
</dbReference>
<evidence type="ECO:0000313" key="10">
    <source>
        <dbReference type="RefSeq" id="XP_003737537.1"/>
    </source>
</evidence>
<evidence type="ECO:0000256" key="5">
    <source>
        <dbReference type="ARBA" id="ARBA00022840"/>
    </source>
</evidence>
<dbReference type="GO" id="GO:0042981">
    <property type="term" value="P:regulation of apoptotic process"/>
    <property type="evidence" value="ECO:0007669"/>
    <property type="project" value="UniProtKB-ARBA"/>
</dbReference>
<evidence type="ECO:0000256" key="6">
    <source>
        <dbReference type="ARBA" id="ARBA00023136"/>
    </source>
</evidence>
<dbReference type="GeneID" id="100905700"/>
<evidence type="ECO:0000256" key="3">
    <source>
        <dbReference type="ARBA" id="ARBA00022741"/>
    </source>
</evidence>
<dbReference type="KEGG" id="goe:100905700"/>
<dbReference type="PANTHER" id="PTHR12358">
    <property type="entry name" value="SPHINGOSINE KINASE"/>
    <property type="match status" value="1"/>
</dbReference>
<proteinExistence type="predicted"/>
<accession>A0AAJ6QM63</accession>
<evidence type="ECO:0000256" key="4">
    <source>
        <dbReference type="ARBA" id="ARBA00022777"/>
    </source>
</evidence>